<feature type="compositionally biased region" description="Low complexity" evidence="1">
    <location>
        <begin position="241"/>
        <end position="258"/>
    </location>
</feature>
<dbReference type="PANTHER" id="PTHR34700:SF4">
    <property type="entry name" value="PHAGE-LIKE ELEMENT PBSX PROTEIN XKDP"/>
    <property type="match status" value="1"/>
</dbReference>
<protein>
    <submittedName>
        <fullName evidence="4">LysM domain-containing protein</fullName>
    </submittedName>
</protein>
<evidence type="ECO:0000313" key="4">
    <source>
        <dbReference type="EMBL" id="PRY95422.1"/>
    </source>
</evidence>
<feature type="compositionally biased region" description="Low complexity" evidence="1">
    <location>
        <begin position="189"/>
        <end position="201"/>
    </location>
</feature>
<dbReference type="AlphaFoldDB" id="A0A2T0X8Z7"/>
<dbReference type="PROSITE" id="PS51782">
    <property type="entry name" value="LYSM"/>
    <property type="match status" value="1"/>
</dbReference>
<dbReference type="Proteomes" id="UP000238801">
    <property type="component" value="Unassembled WGS sequence"/>
</dbReference>
<dbReference type="SMART" id="SM00257">
    <property type="entry name" value="LysM"/>
    <property type="match status" value="1"/>
</dbReference>
<evidence type="ECO:0000256" key="1">
    <source>
        <dbReference type="SAM" id="MobiDB-lite"/>
    </source>
</evidence>
<evidence type="ECO:0000313" key="5">
    <source>
        <dbReference type="Proteomes" id="UP000238801"/>
    </source>
</evidence>
<reference evidence="4 5" key="1">
    <citation type="submission" date="2018-03" db="EMBL/GenBank/DDBJ databases">
        <title>Genomic Encyclopedia of Archaeal and Bacterial Type Strains, Phase II (KMG-II): from individual species to whole genera.</title>
        <authorList>
            <person name="Goeker M."/>
        </authorList>
    </citation>
    <scope>NUCLEOTIDE SEQUENCE [LARGE SCALE GENOMIC DNA]</scope>
    <source>
        <strain evidence="4 5">DSM 29318</strain>
    </source>
</reference>
<dbReference type="Gene3D" id="3.10.350.10">
    <property type="entry name" value="LysM domain"/>
    <property type="match status" value="1"/>
</dbReference>
<feature type="region of interest" description="Disordered" evidence="1">
    <location>
        <begin position="425"/>
        <end position="446"/>
    </location>
</feature>
<accession>A0A2T0X8Z7</accession>
<dbReference type="CDD" id="cd00118">
    <property type="entry name" value="LysM"/>
    <property type="match status" value="1"/>
</dbReference>
<evidence type="ECO:0000259" key="3">
    <source>
        <dbReference type="PROSITE" id="PS51782"/>
    </source>
</evidence>
<feature type="region of interest" description="Disordered" evidence="1">
    <location>
        <begin position="29"/>
        <end position="79"/>
    </location>
</feature>
<dbReference type="PANTHER" id="PTHR34700">
    <property type="entry name" value="POTASSIUM BINDING PROTEIN KBP"/>
    <property type="match status" value="1"/>
</dbReference>
<comment type="caution">
    <text evidence="4">The sequence shown here is derived from an EMBL/GenBank/DDBJ whole genome shotgun (WGS) entry which is preliminary data.</text>
</comment>
<feature type="compositionally biased region" description="Low complexity" evidence="1">
    <location>
        <begin position="281"/>
        <end position="348"/>
    </location>
</feature>
<keyword evidence="2" id="KW-0732">Signal</keyword>
<dbReference type="OrthoDB" id="370541at2"/>
<keyword evidence="5" id="KW-1185">Reference proteome</keyword>
<feature type="region of interest" description="Disordered" evidence="1">
    <location>
        <begin position="178"/>
        <end position="394"/>
    </location>
</feature>
<feature type="domain" description="LysM" evidence="3">
    <location>
        <begin position="572"/>
        <end position="621"/>
    </location>
</feature>
<dbReference type="InterPro" id="IPR018392">
    <property type="entry name" value="LysM"/>
</dbReference>
<dbReference type="RefSeq" id="WP_146132784.1">
    <property type="nucleotide sequence ID" value="NZ_PVTT01000001.1"/>
</dbReference>
<dbReference type="InterPro" id="IPR036779">
    <property type="entry name" value="LysM_dom_sf"/>
</dbReference>
<dbReference type="InterPro" id="IPR052196">
    <property type="entry name" value="Bact_Kbp"/>
</dbReference>
<feature type="compositionally biased region" description="Low complexity" evidence="1">
    <location>
        <begin position="210"/>
        <end position="219"/>
    </location>
</feature>
<gene>
    <name evidence="4" type="ORF">BCF33_1041</name>
</gene>
<feature type="signal peptide" evidence="2">
    <location>
        <begin position="1"/>
        <end position="23"/>
    </location>
</feature>
<proteinExistence type="predicted"/>
<sequence>MTTRTMASGAAALAMLLVMGWWAAGRQDARAPAGAPPMADAGADALPVSAGADASPAYRAGPTEAPPADPPADPDAPGFDLVRIEADGSALVAGRARPGARVAIRSGDLVLAVVLAEEDGTFLATLDDVALDGPSALSLLAELDGVATASGQTVIVQPPPTADASAPEARVVLAEGPSAPVADAPAMGTAAPPDARVAGAPDRPPPPIPEAAAPAAETAGSRRSQDSPVLSGDTAGPGATGARSGIAPSPPGAAAAPAGAPPLPPPAALAARLPVADEDPPAASGDPAGAPAPGSSPASSGVALLSDPSAAPGSAGVPGPDADGAATSSQAATPATGGAAPQAPAPAGIVSAEAGSPSPGATSQVVAGGGAVPRTPPVAPAPGAAAPAAAAPPAPMAPGATMAGAATSVPADPFGAAAWEAPASAMAGPVGPEGAATPDPSLPPAAQTEAPRVLLAEADGLRVLQAPEPPAGVAIDAISYGAGGDVRLSGRAGGGEGAVRLYLDGRAVADATPTPRGDWSVSLPAIDPGTYVLRADRLDAAGSVTARAQTPFLRETDEALALQAAAEGQGARIVTVQPGYTLWGIAERRFGSGLRYTAVFEANRDQIRDPDLIYPGQVFTVPDLPAGTPPD</sequence>
<feature type="compositionally biased region" description="Low complexity" evidence="1">
    <location>
        <begin position="29"/>
        <end position="45"/>
    </location>
</feature>
<organism evidence="4 5">
    <name type="scientific">Hasllibacter halocynthiae</name>
    <dbReference type="NCBI Taxonomy" id="595589"/>
    <lineage>
        <taxon>Bacteria</taxon>
        <taxon>Pseudomonadati</taxon>
        <taxon>Pseudomonadota</taxon>
        <taxon>Alphaproteobacteria</taxon>
        <taxon>Rhodobacterales</taxon>
        <taxon>Roseobacteraceae</taxon>
        <taxon>Hasllibacter</taxon>
    </lineage>
</organism>
<feature type="compositionally biased region" description="Pro residues" evidence="1">
    <location>
        <begin position="64"/>
        <end position="74"/>
    </location>
</feature>
<dbReference type="Pfam" id="PF01476">
    <property type="entry name" value="LysM"/>
    <property type="match status" value="1"/>
</dbReference>
<evidence type="ECO:0000256" key="2">
    <source>
        <dbReference type="SAM" id="SignalP"/>
    </source>
</evidence>
<name>A0A2T0X8Z7_9RHOB</name>
<feature type="chain" id="PRO_5015450436" evidence="2">
    <location>
        <begin position="24"/>
        <end position="631"/>
    </location>
</feature>
<dbReference type="EMBL" id="PVTT01000001">
    <property type="protein sequence ID" value="PRY95422.1"/>
    <property type="molecule type" value="Genomic_DNA"/>
</dbReference>